<feature type="transmembrane region" description="Helical" evidence="3">
    <location>
        <begin position="311"/>
        <end position="332"/>
    </location>
</feature>
<feature type="coiled-coil region" evidence="1">
    <location>
        <begin position="450"/>
        <end position="512"/>
    </location>
</feature>
<feature type="domain" description="Peptidase M56" evidence="4">
    <location>
        <begin position="10"/>
        <end position="306"/>
    </location>
</feature>
<evidence type="ECO:0000313" key="5">
    <source>
        <dbReference type="EMBL" id="OEY91125.1"/>
    </source>
</evidence>
<proteinExistence type="predicted"/>
<dbReference type="Proteomes" id="UP000175852">
    <property type="component" value="Unassembled WGS sequence"/>
</dbReference>
<keyword evidence="3" id="KW-0472">Membrane</keyword>
<comment type="caution">
    <text evidence="5">The sequence shown here is derived from an EMBL/GenBank/DDBJ whole genome shotgun (WGS) entry which is preliminary data.</text>
</comment>
<gene>
    <name evidence="5" type="ORF">BIY41_00355</name>
</gene>
<reference evidence="5 6" key="1">
    <citation type="submission" date="2016-09" db="EMBL/GenBank/DDBJ databases">
        <authorList>
            <person name="Wen S.-F."/>
            <person name="Lo A.-C."/>
            <person name="Lin C.-J."/>
            <person name="Tseng T.-T."/>
        </authorList>
    </citation>
    <scope>NUCLEOTIDE SEQUENCE [LARGE SCALE GENOMIC DNA]</scope>
    <source>
        <strain evidence="5 6">12609</strain>
    </source>
</reference>
<organism evidence="5 6">
    <name type="scientific">Xanthomonas campestris pv. glycines</name>
    <dbReference type="NCBI Taxonomy" id="473421"/>
    <lineage>
        <taxon>Bacteria</taxon>
        <taxon>Pseudomonadati</taxon>
        <taxon>Pseudomonadota</taxon>
        <taxon>Gammaproteobacteria</taxon>
        <taxon>Lysobacterales</taxon>
        <taxon>Lysobacteraceae</taxon>
        <taxon>Xanthomonas</taxon>
    </lineage>
</organism>
<feature type="transmembrane region" description="Helical" evidence="3">
    <location>
        <begin position="110"/>
        <end position="130"/>
    </location>
</feature>
<sequence length="575" mass="61124">MSPLIEAVLWKLGATSVQTAVLVLVVWALCRGVRRLPAATQTWLWWLVGVQAMVGLVWSNPVQLPVLPAHSVTSALGSADSLAPLANATAAASTAAHAGATAQAMQAGAWSTWPVALLALWAAGVLVLAADTARAYLRSRALVRAAQPCNDQALVQALQMAAEAHGLSRPPALRLSSQIDSPQLIGPWHPVLLLPAARLPHMADDDLDMALTHELIHLRRGDLWWGLLPALAQHLFFFHPLVHLAVREYAIAREAACDAAVVAGHRHCRHDYGRLLLQLGVAPRPRGGVASASPSFISLKRRLSMLQDTHAFPRLAAAMILAAVAVCGVLPLRLVAMPVPVPAPVTSAGMQPVVVTAPPAPRAQVSSTAEAADATAPMRALPAPALPAAPAEAAAPATHGVIADVLGAEPLHDEDADPIDSGWNLDLDRIRRDASRDAQAAVHDAFAADNHDLERQQDRMQAAQDALQEAREQLASLGPELAQAKQEAQQQAREAQQQIRDVAQQHRQAQYAYAAAVRQADALSRHQVELAKQAALQGRAEARRGQREAAQAQVEAEKAQAEADQAQAEADRANN</sequence>
<dbReference type="AlphaFoldDB" id="A0AAX0I310"/>
<dbReference type="CDD" id="cd07341">
    <property type="entry name" value="M56_BlaR1_MecR1_like"/>
    <property type="match status" value="1"/>
</dbReference>
<dbReference type="InterPro" id="IPR008756">
    <property type="entry name" value="Peptidase_M56"/>
</dbReference>
<evidence type="ECO:0000313" key="6">
    <source>
        <dbReference type="Proteomes" id="UP000175852"/>
    </source>
</evidence>
<evidence type="ECO:0000256" key="2">
    <source>
        <dbReference type="SAM" id="MobiDB-lite"/>
    </source>
</evidence>
<evidence type="ECO:0000259" key="4">
    <source>
        <dbReference type="Pfam" id="PF05569"/>
    </source>
</evidence>
<accession>A0AAX0I310</accession>
<keyword evidence="3" id="KW-0812">Transmembrane</keyword>
<feature type="region of interest" description="Disordered" evidence="2">
    <location>
        <begin position="534"/>
        <end position="575"/>
    </location>
</feature>
<dbReference type="EMBL" id="MKCQ01000001">
    <property type="protein sequence ID" value="OEY91125.1"/>
    <property type="molecule type" value="Genomic_DNA"/>
</dbReference>
<keyword evidence="3" id="KW-1133">Transmembrane helix</keyword>
<dbReference type="PANTHER" id="PTHR34978:SF3">
    <property type="entry name" value="SLR0241 PROTEIN"/>
    <property type="match status" value="1"/>
</dbReference>
<dbReference type="PANTHER" id="PTHR34978">
    <property type="entry name" value="POSSIBLE SENSOR-TRANSDUCER PROTEIN BLAR"/>
    <property type="match status" value="1"/>
</dbReference>
<evidence type="ECO:0000256" key="1">
    <source>
        <dbReference type="SAM" id="Coils"/>
    </source>
</evidence>
<dbReference type="InterPro" id="IPR052173">
    <property type="entry name" value="Beta-lactam_resp_regulator"/>
</dbReference>
<name>A0AAX0I310_XANCG</name>
<feature type="transmembrane region" description="Helical" evidence="3">
    <location>
        <begin position="12"/>
        <end position="30"/>
    </location>
</feature>
<protein>
    <recommendedName>
        <fullName evidence="4">Peptidase M56 domain-containing protein</fullName>
    </recommendedName>
</protein>
<dbReference type="RefSeq" id="WP_029827795.1">
    <property type="nucleotide sequence ID" value="NZ_CP026334.1"/>
</dbReference>
<dbReference type="Pfam" id="PF05569">
    <property type="entry name" value="Peptidase_M56"/>
    <property type="match status" value="1"/>
</dbReference>
<evidence type="ECO:0000256" key="3">
    <source>
        <dbReference type="SAM" id="Phobius"/>
    </source>
</evidence>
<keyword evidence="1" id="KW-0175">Coiled coil</keyword>
<feature type="transmembrane region" description="Helical" evidence="3">
    <location>
        <begin position="42"/>
        <end position="59"/>
    </location>
</feature>